<evidence type="ECO:0000256" key="3">
    <source>
        <dbReference type="ARBA" id="ARBA00023157"/>
    </source>
</evidence>
<dbReference type="CDD" id="cd00603">
    <property type="entry name" value="IPT_PCSR"/>
    <property type="match status" value="6"/>
</dbReference>
<evidence type="ECO:0000256" key="2">
    <source>
        <dbReference type="ARBA" id="ARBA00022737"/>
    </source>
</evidence>
<evidence type="ECO:0000256" key="5">
    <source>
        <dbReference type="PROSITE-ProRule" id="PRU00479"/>
    </source>
</evidence>
<evidence type="ECO:0000256" key="1">
    <source>
        <dbReference type="ARBA" id="ARBA00022729"/>
    </source>
</evidence>
<keyword evidence="9" id="KW-1185">Reference proteome</keyword>
<dbReference type="InterPro" id="IPR036943">
    <property type="entry name" value="FN_type2_sf"/>
</dbReference>
<name>A0A815VGM5_ADIRI</name>
<feature type="non-terminal residue" evidence="8">
    <location>
        <position position="1"/>
    </location>
</feature>
<feature type="domain" description="G8" evidence="7">
    <location>
        <begin position="2947"/>
        <end position="3069"/>
    </location>
</feature>
<dbReference type="InterPro" id="IPR014756">
    <property type="entry name" value="Ig_E-set"/>
</dbReference>
<dbReference type="Pfam" id="PF24606">
    <property type="entry name" value="CEMIP_beta-hel"/>
    <property type="match status" value="1"/>
</dbReference>
<feature type="domain" description="G8" evidence="7">
    <location>
        <begin position="2064"/>
        <end position="2184"/>
    </location>
</feature>
<sequence length="3140" mass="346079">YTPMVTSVSSTTGLPQRLVTIRGDFRTNCFLRDTAYCRQESTAVISRIYIGDFICNLVDPIRGALYADITNTFLQCRFDSNAIGIFNVSLFVTNVYGRSSTPLSSHQLSATGQLYTFQTYPVITSISPTDGSLKGGTTLTIGGEYFSDNNPYPLVVNIANTPCTILSVNLTTIRCQISQPLNTSRAHYHGGRGFHMYSENTFIDLSRLGNSTPRMPGVNANKTWTDEASFSAGSISNTTIWFIGYLRPPKTASFIFQLNTNVASVLYLSTDENPENIAQIANRTSSRSQEIFLNNNTNYYMMCVGSINQRADFRLSINVKMYEGRTVIGNGDVGTSDVQRISYISLDIREQQRIVYATNSSITTVHEVQKVPLMSRAFQIGFRGVYTIEIPFYADTYDVAKALNDLPTIYPLMVNVTLDSDSYIITFPEQMGDVPLLTIISTNSSNRRNVTEVTKGAPSGSYIALELDGAITQYLDFSNGSVTNQMLVDEFKKLFTIRCPPSLYDSTADPTIIYTNDFEGDTSYDETFNVRDMAFCGRRAIIVTNVEKILVTGNVDETARTMCFAYKLREGKSNIQMYFQVESDRDFDSVITEIISIPISLISDNDWHYKCIELRPTIEQYFSLFSFATYLIVQDVFLDSDSQGAMFDTVTLRTTYPNGYEDENKVKSSDQSASNACTFPFTYNEQSYSRCILNDENLPICRSSTNQTYYCHSSSIEGVRRFYPKYQLLYNSLQIRHTPSNRTISISFQYTTCRPPALINALPAIYTRVTSIGRTSAPLEGTYDIQFDGETYTSIPVKLTALEMQNLFQSFDKIGYVSVTRVGRCPSYSYNISWFERRKQPQITIVNIANVRPIGLSINASSVRIGGDGDVFYSLPNDMMRTYHDTPQVEVLVNGLASYCSNIDNNCQFQVSIAQTPMISSVVQNQVNLVIQGVGFSSSMEGNQVLIGEQGSCSIIDANSTYIRCEINHALSGSQIVRVNVMDKGFASSNTTLTVSVPLAIYSFDPPAGGIGGGYSILIHGRGFSSHTIITVDGKLCINSQWLNFSSIRCTVPPSTSHNDRQVILSAVDGQMSVNASARFTYNSTNQPFVTSIQPSVVTMDAGRVNIIGSGFGNQSFSVYVGSKSATIVSSSMNLIRINLPQLPPGLYPIIINTSTGLVQSPIPIEYRFYFRRISPVLGSLYGGGDIYIDGVDFTDSTTVQFRSENNRLLPCSIISLQSSQIHCQTPSFVQQVTITADGVHPLYGLGFAWSPRQVTIQQGAVVTWKWDSSLSLSTRTYRIQQLFNAYGTDPVVDGFDSGSATTSGSFSYQFNSVGTYHYWSPSITSNQNIIIRGIVNVIPSESEVWTVEVVSNEHNAQTCVFPFTFNSISYTNCTSANDTQLWCSPTSIYTGQRLYCASSVSLPSNSSCSSNIFNESLCNQASTTSLGPAQFLATKCTSDTVLSISPTNGTLGTLLTITGTSFAGNKCEYDIQIGSSYHCPIINKTSTALICQLTSDSMLSGTVAYIVRVARRGYGYLMSQNQLQFKFDAGILSITPTIGSIYGGTEVTIEGVGFIPGYTRLFIGNIEYTNTTNVSYSKIVFKTLLPVLYANYNYSINVAVRNTLITCSLPSCVFSWSTSVTPYLDSITPQIIDHPTNFTFTGRNLLSRNSTTYMDAQVYIGDNVCNVIQMTNSSLICSLFGLEIGSHQVVAFINGIGRVFSSLNITSRGILTNLSPNATGIYGGVQMRIIGNGFSNVIEKIQVMIGENRCPVVHATAHEILCIIPAQKNSSSHANVTVITNNNILQSALLFTYDNSLTPIITSISATLNNNLTVLSINGNHFIVGNTTVLVGNFPCTVTSMSVMSIQCTVSTDQPAGHHPVIVYVSDSGISNTNTVYSHNLRVTRISPSEGGYGGGLSVVVNGDGFNSTNLDVRICNKSCLSVRTLSNTELICETPSLLTNETLVPCNLSVTVGDMSQSALFTYSVNLTAIITSIHPKRGGTGGGTKVTISGTNFPYPSAGVRITIDDTDCSVISFNLTSITCETGFHEQTNLNAAVRVYFNGSAIASGDVTFEYIDLWSSPWTWGGDVPPEADTIVSIENGTTVYLDISTPILKALVIDNATLIFDEKDVRLNAEYIFIVNGGRLQIGTESEPFQHRAIITLYGHSKSIALPVFGAKVLGVRHGILDMHGKTTVATWAKLGVTADSGSSTITLQSPVDWPIDSQIIIATTGDFASQNESEVRRITNISSDGLMLTLDRPLEFTHLGTILQFDSTTIEVPFLRGFLDSYKKSFLCHLGTFTTTKESSVDECTSSFTHDIFTIDTCSSGKYSNEVGMDNFGAVIIAAPDTQYIDTREVLIRISNVELFNVGQRNISLRQELDRYRYPIYFRQIGNSTVSYVKSSSIHLSNNRAIGIHRSNYVTIENNVIYDIAGHGIHLNDGREIGNVFRGNLLVWVRARSGLTTADLAPAAFWLINPNNTLEHNAVVGCTHYGYWYQLLLITYELSNDATEEYYSYKQPFGGFYNNSVHSTGLHGVRIYPQYAPTMSGSPLDDSSLKITFEGVVSWKNRKGIEYSLTKLVQTKDAIVFDNIDASISYISVFSQENFYYSTIIPRSYDIENSSSVINSIIVGYSNASNESIPESTVGLIIPGDRGVRVYNVTFVNFVHDSMVAILGPTLTEPCRDRCAGYTTKFANMSFINVQVRAKFRWDYDGLYTDEDGTLTSQNESMTVQAQNGLNNDSHTCASAPLFENAVQCPQPNGSWIRMTLTENSNAYGYINSGPLIITDEDNHVTYVPWTEGGLSYARGYVTALQVNRTYQLSFSNSRSWLYTAYWITLYDMTPGDYIIIKHYMDSKPDDRYLISPMVFYPSLIFNGASSYDNESKIFSYIITRPETYYALYDNQLRVNFYKSVSSGGSGSCTGCGGGGGGYGGGGGGGGYIPQTECSSPTTRYWSNNTHWTEQQEYPNWYKQKPGDYQNIVIPWCYKMIIDYPLPRIRMLRIEGTLEFQQGRSHIMYVDNILIDGGRLIAGTEQSPFIGRIDIILPANGTINSTLTNISRSTYTTNSIDQSGIDLHGLARSVIWTRIADTAQAGNYTITLSVSVDWQVGDEFVITTTDSSVSHTERHRIAEIINGTIIRTTNPLSYTHHVIRHSFANGSS</sequence>
<evidence type="ECO:0008006" key="10">
    <source>
        <dbReference type="Google" id="ProtNLM"/>
    </source>
</evidence>
<dbReference type="SMART" id="SM00429">
    <property type="entry name" value="IPT"/>
    <property type="match status" value="5"/>
</dbReference>
<dbReference type="InterPro" id="IPR055401">
    <property type="entry name" value="CEMIP_beta-hel_dom"/>
</dbReference>
<reference evidence="8" key="1">
    <citation type="submission" date="2021-02" db="EMBL/GenBank/DDBJ databases">
        <authorList>
            <person name="Nowell W R."/>
        </authorList>
    </citation>
    <scope>NUCLEOTIDE SEQUENCE</scope>
</reference>
<comment type="caution">
    <text evidence="5">Lacks conserved residue(s) required for the propagation of feature annotation.</text>
</comment>
<dbReference type="InterPro" id="IPR000562">
    <property type="entry name" value="FN_type2_dom"/>
</dbReference>
<dbReference type="Gene3D" id="2.60.40.420">
    <property type="entry name" value="Cupredoxins - blue copper proteins"/>
    <property type="match status" value="1"/>
</dbReference>
<dbReference type="SUPFAM" id="SSF49503">
    <property type="entry name" value="Cupredoxins"/>
    <property type="match status" value="1"/>
</dbReference>
<protein>
    <recommendedName>
        <fullName evidence="10">Fibrocystin-like protein</fullName>
    </recommendedName>
</protein>
<dbReference type="PANTHER" id="PTHR46769:SF2">
    <property type="entry name" value="FIBROCYSTIN-L ISOFORM 2 PRECURSOR-RELATED"/>
    <property type="match status" value="1"/>
</dbReference>
<gene>
    <name evidence="8" type="ORF">XAT740_LOCUS41744</name>
</gene>
<dbReference type="Pfam" id="PF01833">
    <property type="entry name" value="TIG"/>
    <property type="match status" value="12"/>
</dbReference>
<dbReference type="InterPro" id="IPR052387">
    <property type="entry name" value="Fibrocystin"/>
</dbReference>
<dbReference type="InterPro" id="IPR008972">
    <property type="entry name" value="Cupredoxin"/>
</dbReference>
<dbReference type="InterPro" id="IPR006626">
    <property type="entry name" value="PbH1"/>
</dbReference>
<dbReference type="Pfam" id="PF00040">
    <property type="entry name" value="fn2"/>
    <property type="match status" value="1"/>
</dbReference>
<keyword evidence="2" id="KW-0677">Repeat</keyword>
<proteinExistence type="predicted"/>
<dbReference type="SMART" id="SM01225">
    <property type="entry name" value="G8"/>
    <property type="match status" value="2"/>
</dbReference>
<keyword evidence="4" id="KW-0325">Glycoprotein</keyword>
<evidence type="ECO:0000259" key="7">
    <source>
        <dbReference type="PROSITE" id="PS51484"/>
    </source>
</evidence>
<dbReference type="SMART" id="SM00059">
    <property type="entry name" value="FN2"/>
    <property type="match status" value="2"/>
</dbReference>
<dbReference type="PROSITE" id="PS51092">
    <property type="entry name" value="FN2_2"/>
    <property type="match status" value="1"/>
</dbReference>
<dbReference type="InterPro" id="IPR019316">
    <property type="entry name" value="G8_domain"/>
</dbReference>
<dbReference type="InterPro" id="IPR002909">
    <property type="entry name" value="IPT_dom"/>
</dbReference>
<dbReference type="Pfam" id="PF10162">
    <property type="entry name" value="G8"/>
    <property type="match status" value="2"/>
</dbReference>
<dbReference type="InterPro" id="IPR013783">
    <property type="entry name" value="Ig-like_fold"/>
</dbReference>
<keyword evidence="3" id="KW-1015">Disulfide bond</keyword>
<dbReference type="EMBL" id="CAJNOR010004913">
    <property type="protein sequence ID" value="CAF1534852.1"/>
    <property type="molecule type" value="Genomic_DNA"/>
</dbReference>
<dbReference type="SUPFAM" id="SSF81296">
    <property type="entry name" value="E set domains"/>
    <property type="match status" value="12"/>
</dbReference>
<dbReference type="Gene3D" id="2.10.10.10">
    <property type="entry name" value="Fibronectin, type II, collagen-binding"/>
    <property type="match status" value="1"/>
</dbReference>
<organism evidence="8 9">
    <name type="scientific">Adineta ricciae</name>
    <name type="common">Rotifer</name>
    <dbReference type="NCBI Taxonomy" id="249248"/>
    <lineage>
        <taxon>Eukaryota</taxon>
        <taxon>Metazoa</taxon>
        <taxon>Spiralia</taxon>
        <taxon>Gnathifera</taxon>
        <taxon>Rotifera</taxon>
        <taxon>Eurotatoria</taxon>
        <taxon>Bdelloidea</taxon>
        <taxon>Adinetida</taxon>
        <taxon>Adinetidae</taxon>
        <taxon>Adineta</taxon>
    </lineage>
</organism>
<feature type="non-terminal residue" evidence="8">
    <location>
        <position position="3140"/>
    </location>
</feature>
<accession>A0A815VGM5</accession>
<dbReference type="SMART" id="SM00710">
    <property type="entry name" value="PbH1"/>
    <property type="match status" value="6"/>
</dbReference>
<dbReference type="SUPFAM" id="SSF57440">
    <property type="entry name" value="Kringle-like"/>
    <property type="match status" value="1"/>
</dbReference>
<dbReference type="PANTHER" id="PTHR46769">
    <property type="entry name" value="POLYCYSTIC KIDNEY AND HEPATIC DISEASE 1 (AUTOSOMAL RECESSIVE)-LIKE 1"/>
    <property type="match status" value="1"/>
</dbReference>
<dbReference type="InterPro" id="IPR013806">
    <property type="entry name" value="Kringle-like"/>
</dbReference>
<evidence type="ECO:0000313" key="8">
    <source>
        <dbReference type="EMBL" id="CAF1534852.1"/>
    </source>
</evidence>
<keyword evidence="1" id="KW-0732">Signal</keyword>
<dbReference type="CDD" id="cd00102">
    <property type="entry name" value="IPT"/>
    <property type="match status" value="2"/>
</dbReference>
<dbReference type="Proteomes" id="UP000663828">
    <property type="component" value="Unassembled WGS sequence"/>
</dbReference>
<feature type="domain" description="Fibronectin type-II" evidence="6">
    <location>
        <begin position="1355"/>
        <end position="1399"/>
    </location>
</feature>
<evidence type="ECO:0000313" key="9">
    <source>
        <dbReference type="Proteomes" id="UP000663828"/>
    </source>
</evidence>
<comment type="caution">
    <text evidence="8">The sequence shown here is derived from an EMBL/GenBank/DDBJ whole genome shotgun (WGS) entry which is preliminary data.</text>
</comment>
<evidence type="ECO:0000256" key="4">
    <source>
        <dbReference type="ARBA" id="ARBA00023180"/>
    </source>
</evidence>
<evidence type="ECO:0000259" key="6">
    <source>
        <dbReference type="PROSITE" id="PS51092"/>
    </source>
</evidence>
<dbReference type="PROSITE" id="PS51484">
    <property type="entry name" value="G8"/>
    <property type="match status" value="2"/>
</dbReference>
<dbReference type="Gene3D" id="2.60.40.10">
    <property type="entry name" value="Immunoglobulins"/>
    <property type="match status" value="11"/>
</dbReference>